<feature type="region of interest" description="Disordered" evidence="1">
    <location>
        <begin position="202"/>
        <end position="257"/>
    </location>
</feature>
<reference evidence="3 4" key="1">
    <citation type="journal article" date="2019" name="Int. J. Syst. Evol. Microbiol.">
        <title>The Global Catalogue of Microorganisms (GCM) 10K type strain sequencing project: providing services to taxonomists for standard genome sequencing and annotation.</title>
        <authorList>
            <consortium name="The Broad Institute Genomics Platform"/>
            <consortium name="The Broad Institute Genome Sequencing Center for Infectious Disease"/>
            <person name="Wu L."/>
            <person name="Ma J."/>
        </authorList>
    </citation>
    <scope>NUCLEOTIDE SEQUENCE [LARGE SCALE GENOMIC DNA]</scope>
    <source>
        <strain evidence="3 4">JCM 16114</strain>
    </source>
</reference>
<feature type="compositionally biased region" description="Basic and acidic residues" evidence="1">
    <location>
        <begin position="210"/>
        <end position="225"/>
    </location>
</feature>
<keyword evidence="2" id="KW-0472">Membrane</keyword>
<gene>
    <name evidence="3" type="ORF">GCM10009850_061380</name>
</gene>
<dbReference type="Proteomes" id="UP001499843">
    <property type="component" value="Unassembled WGS sequence"/>
</dbReference>
<name>A0ABN3CMJ4_9ACTN</name>
<proteinExistence type="predicted"/>
<evidence type="ECO:0000256" key="2">
    <source>
        <dbReference type="SAM" id="Phobius"/>
    </source>
</evidence>
<feature type="transmembrane region" description="Helical" evidence="2">
    <location>
        <begin position="290"/>
        <end position="312"/>
    </location>
</feature>
<protein>
    <submittedName>
        <fullName evidence="3">Uncharacterized protein</fullName>
    </submittedName>
</protein>
<evidence type="ECO:0000313" key="4">
    <source>
        <dbReference type="Proteomes" id="UP001499843"/>
    </source>
</evidence>
<keyword evidence="4" id="KW-1185">Reference proteome</keyword>
<feature type="compositionally biased region" description="Basic and acidic residues" evidence="1">
    <location>
        <begin position="157"/>
        <end position="181"/>
    </location>
</feature>
<dbReference type="EMBL" id="BAAAQX010000017">
    <property type="protein sequence ID" value="GAA2210679.1"/>
    <property type="molecule type" value="Genomic_DNA"/>
</dbReference>
<organism evidence="3 4">
    <name type="scientific">Nonomuraea monospora</name>
    <dbReference type="NCBI Taxonomy" id="568818"/>
    <lineage>
        <taxon>Bacteria</taxon>
        <taxon>Bacillati</taxon>
        <taxon>Actinomycetota</taxon>
        <taxon>Actinomycetes</taxon>
        <taxon>Streptosporangiales</taxon>
        <taxon>Streptosporangiaceae</taxon>
        <taxon>Nonomuraea</taxon>
    </lineage>
</organism>
<feature type="region of interest" description="Disordered" evidence="1">
    <location>
        <begin position="142"/>
        <end position="190"/>
    </location>
</feature>
<evidence type="ECO:0000256" key="1">
    <source>
        <dbReference type="SAM" id="MobiDB-lite"/>
    </source>
</evidence>
<accession>A0ABN3CMJ4</accession>
<sequence length="637" mass="68899">MIDPQGVIYVSKSNDLSIFLGDYGPSFVRTAYLLTGDQDRARSLAIDSLVKVCRRWTAVRANGPALVVLSELYRRFLAADVPPPATYPLGVLPPRTRAAFVARHHDALHPQQVATMTGVWTGDLDRELHQAHAHLQATHPELFPAAPQPPSEAAAPPEEHEVAPSGEHHPGWATPFEERDPGQAAPPEEQRPEWVAPFEERAPGQAAPSGEHHPEWAAPFEERDPGQAAPSGEHRPEWAAPSPQHAEPHARDGAGPRGGLVALVTALPATHTDVAGAVLARITRGRRIRVATWTTVSVGTLSAFVALVVAGVNSMATTFEQAMTSPTSSYTPPSVEEEEAELPGLLPAKLDDPIQYAWQGYCRSEGENNANDPRPCAQWRLQTTSGNEWRLGGARAGYDEDSGVTMPLAISQDGRRLAYRQLTGQYAVRDLPTGVVKLIDVRDAQVAPHLTVSPNGRFFSVDFGLSDGATLDFDTGVTHYEYGQEVHILGVTDDGTRAVAQQRNVSDVPGHASLTTFHLNGLTALEGGYRIDPGLIDLGGAVSPDGRTLALITADSELVTMDGRTGRMGGPRTDLSDYDLIAVERWVREDEVLVRSWDDDDYVALTKVNVKSGDITEVTGDWVEWLDYGSPLGAVRP</sequence>
<dbReference type="SUPFAM" id="SSF82171">
    <property type="entry name" value="DPP6 N-terminal domain-like"/>
    <property type="match status" value="1"/>
</dbReference>
<evidence type="ECO:0000313" key="3">
    <source>
        <dbReference type="EMBL" id="GAA2210679.1"/>
    </source>
</evidence>
<keyword evidence="2" id="KW-0812">Transmembrane</keyword>
<comment type="caution">
    <text evidence="3">The sequence shown here is derived from an EMBL/GenBank/DDBJ whole genome shotgun (WGS) entry which is preliminary data.</text>
</comment>
<keyword evidence="2" id="KW-1133">Transmembrane helix</keyword>